<dbReference type="EMBL" id="SOCN01000002">
    <property type="protein sequence ID" value="TDV23508.1"/>
    <property type="molecule type" value="Genomic_DNA"/>
</dbReference>
<name>A0A4R7UC96_9BACT</name>
<sequence>MATSVVNIKLLLDNKQMQKELDKSVKQFQTAMSGIKSVMKSVNFSSIFSYANSAIDEYMAKMRLAANLTSQGFSEASQQSLFNISDAFEKIGYNADTANDAFTQFITSGKATSLQTLGIYLDSNTKSTLAAADAQQRLNYVLEQGQSMLQAQQDKMPESIKTMIEFRKAGDDARKAIGTAFMNTVSNLINALGGVGPALKAAIAAFTAYKIAMIAGNMGIAIAKTLAMGGLFVWPAVAVLSGLALAQIAAIGAASGIAINSISAGPTPNMPQPDANVTKVYVDVSEDKYGKEVRQRSGNNSGRVA</sequence>
<protein>
    <submittedName>
        <fullName evidence="1">Uncharacterized protein</fullName>
    </submittedName>
</protein>
<proteinExistence type="predicted"/>
<gene>
    <name evidence="1" type="ORF">BCF59_0497</name>
</gene>
<comment type="caution">
    <text evidence="1">The sequence shown here is derived from an EMBL/GenBank/DDBJ whole genome shotgun (WGS) entry which is preliminary data.</text>
</comment>
<evidence type="ECO:0000313" key="1">
    <source>
        <dbReference type="EMBL" id="TDV23508.1"/>
    </source>
</evidence>
<dbReference type="RefSeq" id="WP_134110907.1">
    <property type="nucleotide sequence ID" value="NZ_SOCN01000002.1"/>
</dbReference>
<dbReference type="Proteomes" id="UP000295757">
    <property type="component" value="Unassembled WGS sequence"/>
</dbReference>
<dbReference type="AlphaFoldDB" id="A0A4R7UC96"/>
<accession>A0A4R7UC96</accession>
<dbReference type="OrthoDB" id="399143at2"/>
<evidence type="ECO:0000313" key="2">
    <source>
        <dbReference type="Proteomes" id="UP000295757"/>
    </source>
</evidence>
<keyword evidence="2" id="KW-1185">Reference proteome</keyword>
<organism evidence="1 2">
    <name type="scientific">Mycoplasmopsis mustelae</name>
    <dbReference type="NCBI Taxonomy" id="171289"/>
    <lineage>
        <taxon>Bacteria</taxon>
        <taxon>Bacillati</taxon>
        <taxon>Mycoplasmatota</taxon>
        <taxon>Mycoplasmoidales</taxon>
        <taxon>Metamycoplasmataceae</taxon>
        <taxon>Mycoplasmopsis</taxon>
    </lineage>
</organism>
<reference evidence="1 2" key="1">
    <citation type="submission" date="2019-03" db="EMBL/GenBank/DDBJ databases">
        <title>Genomic Encyclopedia of Archaeal and Bacterial Type Strains, Phase II (KMG-II): from individual species to whole genera.</title>
        <authorList>
            <person name="Goeker M."/>
        </authorList>
    </citation>
    <scope>NUCLEOTIDE SEQUENCE [LARGE SCALE GENOMIC DNA]</scope>
    <source>
        <strain evidence="1 2">ATCC 35214</strain>
    </source>
</reference>